<gene>
    <name evidence="23" type="ORF">V1264_002462</name>
</gene>
<comment type="catalytic activity">
    <reaction evidence="17">
        <text>prostaglandin A1 + NAD(+) = 15-oxo-prostaglandin A1 + NADH + H(+)</text>
        <dbReference type="Rhea" id="RHEA:41263"/>
        <dbReference type="ChEBI" id="CHEBI:15378"/>
        <dbReference type="ChEBI" id="CHEBI:57398"/>
        <dbReference type="ChEBI" id="CHEBI:57540"/>
        <dbReference type="ChEBI" id="CHEBI:57945"/>
        <dbReference type="ChEBI" id="CHEBI:85072"/>
    </reaction>
    <physiologicalReaction direction="left-to-right" evidence="17">
        <dbReference type="Rhea" id="RHEA:41264"/>
    </physiologicalReaction>
</comment>
<dbReference type="FunFam" id="3.40.50.720:FF:000149">
    <property type="entry name" value="15-hydroxyprostaglandin dehydrogenase [NAD(+)]"/>
    <property type="match status" value="1"/>
</dbReference>
<comment type="function">
    <text evidence="8">Catalyzes the NAD-dependent dehydrogenation (oxidation) of a broad array of hydroxylated polyunsaturated fatty acids (mainly eicosanoids and docosanoids, including prostaglandins, lipoxins and resolvins), yielding their corresponding keto (oxo) metabolites. Decreases the levels of the pro-proliferative prostaglandins such as prostaglandin E2 (whose activity is increased in cancer because of an increase in the expression of cyclooxygenase 2) and generates oxo-fatty acid products that can profoundly influence cell function by abrogating pro-inflammatory cytokine expression. Converts resolvins E1, D1 and D2 to their oxo products, which represents a mode of resolvin inactivation. Resolvin E1 plays important roles during the resolution phase of acute inflammation, while resolvins D1 and D2 have a unique role in obesity-induced adipose inflammation.</text>
</comment>
<evidence type="ECO:0000256" key="22">
    <source>
        <dbReference type="RuleBase" id="RU000363"/>
    </source>
</evidence>
<dbReference type="Proteomes" id="UP001374579">
    <property type="component" value="Unassembled WGS sequence"/>
</dbReference>
<evidence type="ECO:0000256" key="21">
    <source>
        <dbReference type="ARBA" id="ARBA00049188"/>
    </source>
</evidence>
<proteinExistence type="inferred from homology"/>
<dbReference type="EC" id="1.1.1.232" evidence="4"/>
<dbReference type="PRINTS" id="PR00080">
    <property type="entry name" value="SDRFAMILY"/>
</dbReference>
<comment type="catalytic activity">
    <reaction evidence="13">
        <text>(11R)-hydroxy-(5Z,8Z,12E,14Z)-eicosatetraenoate + NAD(+) = 11-oxo-(5Z,8Z,12E,14Z)-eicosatetraenoate + NADH + H(+)</text>
        <dbReference type="Rhea" id="RHEA:48640"/>
        <dbReference type="ChEBI" id="CHEBI:15378"/>
        <dbReference type="ChEBI" id="CHEBI:57540"/>
        <dbReference type="ChEBI" id="CHEBI:57945"/>
        <dbReference type="ChEBI" id="CHEBI:78836"/>
        <dbReference type="ChEBI" id="CHEBI:90697"/>
    </reaction>
    <physiologicalReaction direction="left-to-right" evidence="13">
        <dbReference type="Rhea" id="RHEA:48641"/>
    </physiologicalReaction>
</comment>
<evidence type="ECO:0000256" key="12">
    <source>
        <dbReference type="ARBA" id="ARBA00048140"/>
    </source>
</evidence>
<dbReference type="GO" id="GO:0047034">
    <property type="term" value="F:15-hydroxyicosatetraenoate dehydrogenase activity"/>
    <property type="evidence" value="ECO:0007669"/>
    <property type="project" value="UniProtKB-EC"/>
</dbReference>
<dbReference type="GO" id="GO:0016404">
    <property type="term" value="F:15-hydroxyprostaglandin dehydrogenase (NAD+) activity"/>
    <property type="evidence" value="ECO:0007669"/>
    <property type="project" value="UniProtKB-EC"/>
</dbReference>
<evidence type="ECO:0000256" key="19">
    <source>
        <dbReference type="ARBA" id="ARBA00048921"/>
    </source>
</evidence>
<comment type="caution">
    <text evidence="23">The sequence shown here is derived from an EMBL/GenBank/DDBJ whole genome shotgun (WGS) entry which is preliminary data.</text>
</comment>
<accession>A0AAN9GQ11</accession>
<comment type="catalytic activity">
    <reaction evidence="19">
        <text>resolvin D2 + NAD(+) = 16-oxoresolvin D2 + NADH + H(+)</text>
        <dbReference type="Rhea" id="RHEA:53588"/>
        <dbReference type="ChEBI" id="CHEBI:15378"/>
        <dbReference type="ChEBI" id="CHEBI:57540"/>
        <dbReference type="ChEBI" id="CHEBI:57945"/>
        <dbReference type="ChEBI" id="CHEBI:133367"/>
        <dbReference type="ChEBI" id="CHEBI:137498"/>
    </reaction>
    <physiologicalReaction direction="left-to-right" evidence="19">
        <dbReference type="Rhea" id="RHEA:53589"/>
    </physiologicalReaction>
</comment>
<dbReference type="AlphaFoldDB" id="A0AAN9GQ11"/>
<evidence type="ECO:0000256" key="1">
    <source>
        <dbReference type="ARBA" id="ARBA00006484"/>
    </source>
</evidence>
<dbReference type="Pfam" id="PF00106">
    <property type="entry name" value="adh_short"/>
    <property type="match status" value="1"/>
</dbReference>
<evidence type="ECO:0000313" key="23">
    <source>
        <dbReference type="EMBL" id="KAK7116852.1"/>
    </source>
</evidence>
<evidence type="ECO:0000256" key="8">
    <source>
        <dbReference type="ARBA" id="ARBA00045705"/>
    </source>
</evidence>
<evidence type="ECO:0000256" key="10">
    <source>
        <dbReference type="ARBA" id="ARBA00047672"/>
    </source>
</evidence>
<comment type="catalytic activity">
    <reaction evidence="21">
        <text>resolvin E1 + NAD(+) = 18-oxo-resolvin E1 + NADH + H(+)</text>
        <dbReference type="Rhea" id="RHEA:49244"/>
        <dbReference type="ChEBI" id="CHEBI:15378"/>
        <dbReference type="ChEBI" id="CHEBI:57540"/>
        <dbReference type="ChEBI" id="CHEBI:57945"/>
        <dbReference type="ChEBI" id="CHEBI:91000"/>
        <dbReference type="ChEBI" id="CHEBI:91001"/>
    </reaction>
    <physiologicalReaction direction="left-to-right" evidence="21">
        <dbReference type="Rhea" id="RHEA:49245"/>
    </physiologicalReaction>
</comment>
<dbReference type="InterPro" id="IPR020904">
    <property type="entry name" value="Sc_DH/Rdtase_CS"/>
</dbReference>
<evidence type="ECO:0000256" key="17">
    <source>
        <dbReference type="ARBA" id="ARBA00048611"/>
    </source>
</evidence>
<evidence type="ECO:0000256" key="11">
    <source>
        <dbReference type="ARBA" id="ARBA00048008"/>
    </source>
</evidence>
<evidence type="ECO:0000256" key="20">
    <source>
        <dbReference type="ARBA" id="ARBA00049151"/>
    </source>
</evidence>
<reference evidence="23 24" key="1">
    <citation type="submission" date="2024-02" db="EMBL/GenBank/DDBJ databases">
        <title>Chromosome-scale genome assembly of the rough periwinkle Littorina saxatilis.</title>
        <authorList>
            <person name="De Jode A."/>
            <person name="Faria R."/>
            <person name="Formenti G."/>
            <person name="Sims Y."/>
            <person name="Smith T.P."/>
            <person name="Tracey A."/>
            <person name="Wood J.M.D."/>
            <person name="Zagrodzka Z.B."/>
            <person name="Johannesson K."/>
            <person name="Butlin R.K."/>
            <person name="Leder E.H."/>
        </authorList>
    </citation>
    <scope>NUCLEOTIDE SEQUENCE [LARGE SCALE GENOMIC DNA]</scope>
    <source>
        <strain evidence="23">Snail1</strain>
        <tissue evidence="23">Muscle</tissue>
    </source>
</reference>
<evidence type="ECO:0000256" key="2">
    <source>
        <dbReference type="ARBA" id="ARBA00023002"/>
    </source>
</evidence>
<evidence type="ECO:0000256" key="4">
    <source>
        <dbReference type="ARBA" id="ARBA00039060"/>
    </source>
</evidence>
<dbReference type="PROSITE" id="PS00061">
    <property type="entry name" value="ADH_SHORT"/>
    <property type="match status" value="1"/>
</dbReference>
<evidence type="ECO:0000256" key="6">
    <source>
        <dbReference type="ARBA" id="ARBA00041812"/>
    </source>
</evidence>
<comment type="catalytic activity">
    <reaction evidence="11">
        <text>14-hydroxy-(4Z,7Z,10Z,12E,16Z,19Z)-docosahexaenoate + NAD(+) = 14-oxo-(4Z,7Z,10Z,12E,16Z,19Z)-docosahexaenoate + NADH + H(+)</text>
        <dbReference type="Rhea" id="RHEA:48952"/>
        <dbReference type="ChEBI" id="CHEBI:15378"/>
        <dbReference type="ChEBI" id="CHEBI:57540"/>
        <dbReference type="ChEBI" id="CHEBI:57945"/>
        <dbReference type="ChEBI" id="CHEBI:90866"/>
        <dbReference type="ChEBI" id="CHEBI:90867"/>
    </reaction>
    <physiologicalReaction direction="left-to-right" evidence="11">
        <dbReference type="Rhea" id="RHEA:48953"/>
    </physiologicalReaction>
</comment>
<comment type="catalytic activity">
    <reaction evidence="14">
        <text>resolvin D1 + NAD(+) = 17-oxoresolvin D1 + NADH + H(+)</text>
        <dbReference type="Rhea" id="RHEA:50128"/>
        <dbReference type="ChEBI" id="CHEBI:15378"/>
        <dbReference type="ChEBI" id="CHEBI:57540"/>
        <dbReference type="ChEBI" id="CHEBI:57945"/>
        <dbReference type="ChEBI" id="CHEBI:132079"/>
        <dbReference type="ChEBI" id="CHEBI:132081"/>
    </reaction>
    <physiologicalReaction direction="left-to-right" evidence="14">
        <dbReference type="Rhea" id="RHEA:50129"/>
    </physiologicalReaction>
</comment>
<dbReference type="PRINTS" id="PR00081">
    <property type="entry name" value="GDHRDH"/>
</dbReference>
<protein>
    <recommendedName>
        <fullName evidence="5">15-hydroxyprostaglandin dehydrogenase [NAD(+)]</fullName>
        <ecNumber evidence="3">1.1.1.141</ecNumber>
        <ecNumber evidence="4">1.1.1.232</ecNumber>
    </recommendedName>
    <alternativeName>
        <fullName evidence="7">Eicosanoid/docosanoid dehydrogenase [NAD(+)]</fullName>
    </alternativeName>
    <alternativeName>
        <fullName evidence="6">Prostaglandin dehydrogenase 1</fullName>
    </alternativeName>
</protein>
<comment type="catalytic activity">
    <reaction evidence="18">
        <text>prostaglandin E2 + NAD(+) = 15-oxoprostaglandin E2 + NADH + H(+)</text>
        <dbReference type="Rhea" id="RHEA:11876"/>
        <dbReference type="ChEBI" id="CHEBI:15378"/>
        <dbReference type="ChEBI" id="CHEBI:57400"/>
        <dbReference type="ChEBI" id="CHEBI:57540"/>
        <dbReference type="ChEBI" id="CHEBI:57945"/>
        <dbReference type="ChEBI" id="CHEBI:606564"/>
        <dbReference type="EC" id="1.1.1.141"/>
    </reaction>
    <physiologicalReaction direction="left-to-right" evidence="18">
        <dbReference type="Rhea" id="RHEA:11877"/>
    </physiologicalReaction>
</comment>
<keyword evidence="2" id="KW-0560">Oxidoreductase</keyword>
<evidence type="ECO:0000313" key="24">
    <source>
        <dbReference type="Proteomes" id="UP001374579"/>
    </source>
</evidence>
<evidence type="ECO:0000256" key="15">
    <source>
        <dbReference type="ARBA" id="ARBA00048393"/>
    </source>
</evidence>
<comment type="catalytic activity">
    <reaction evidence="16">
        <text>lipoxin A4 + NAD(+) = 15-oxo-(5S,6R)-dihydroxy-(7E,9E,11Z,13E)-eicosatetraenoate + NADH + H(+)</text>
        <dbReference type="Rhea" id="RHEA:41572"/>
        <dbReference type="ChEBI" id="CHEBI:15378"/>
        <dbReference type="ChEBI" id="CHEBI:57540"/>
        <dbReference type="ChEBI" id="CHEBI:57945"/>
        <dbReference type="ChEBI" id="CHEBI:67026"/>
        <dbReference type="ChEBI" id="CHEBI:78311"/>
    </reaction>
    <physiologicalReaction direction="left-to-right" evidence="16">
        <dbReference type="Rhea" id="RHEA:41573"/>
    </physiologicalReaction>
</comment>
<evidence type="ECO:0000256" key="13">
    <source>
        <dbReference type="ARBA" id="ARBA00048144"/>
    </source>
</evidence>
<dbReference type="PANTHER" id="PTHR44229:SF4">
    <property type="entry name" value="15-HYDROXYPROSTAGLANDIN DEHYDROGENASE [NAD(+)]"/>
    <property type="match status" value="1"/>
</dbReference>
<dbReference type="InterPro" id="IPR036291">
    <property type="entry name" value="NAD(P)-bd_dom_sf"/>
</dbReference>
<evidence type="ECO:0000256" key="18">
    <source>
        <dbReference type="ARBA" id="ARBA00048739"/>
    </source>
</evidence>
<evidence type="ECO:0000256" key="9">
    <source>
        <dbReference type="ARBA" id="ARBA00047325"/>
    </source>
</evidence>
<dbReference type="InterPro" id="IPR002347">
    <property type="entry name" value="SDR_fam"/>
</dbReference>
<dbReference type="SUPFAM" id="SSF51735">
    <property type="entry name" value="NAD(P)-binding Rossmann-fold domains"/>
    <property type="match status" value="1"/>
</dbReference>
<comment type="catalytic activity">
    <reaction evidence="20">
        <text>(15S)-hydroxy-(5Z,8Z,11Z,13E)-eicosatetraenoate + NAD(+) = 15-oxo-(5Z,8Z,11Z,13E)-eicosatetraenoate + NADH + H(+)</text>
        <dbReference type="Rhea" id="RHEA:23260"/>
        <dbReference type="ChEBI" id="CHEBI:15378"/>
        <dbReference type="ChEBI" id="CHEBI:57409"/>
        <dbReference type="ChEBI" id="CHEBI:57410"/>
        <dbReference type="ChEBI" id="CHEBI:57540"/>
        <dbReference type="ChEBI" id="CHEBI:57945"/>
        <dbReference type="EC" id="1.1.1.232"/>
    </reaction>
    <physiologicalReaction direction="left-to-right" evidence="20">
        <dbReference type="Rhea" id="RHEA:23261"/>
    </physiologicalReaction>
</comment>
<comment type="catalytic activity">
    <reaction evidence="10">
        <text>resolvin D1 + NAD(+) = 8-oxoresolvin D1 + NADH + H(+)</text>
        <dbReference type="Rhea" id="RHEA:50124"/>
        <dbReference type="ChEBI" id="CHEBI:15378"/>
        <dbReference type="ChEBI" id="CHEBI:57540"/>
        <dbReference type="ChEBI" id="CHEBI:57945"/>
        <dbReference type="ChEBI" id="CHEBI:132079"/>
        <dbReference type="ChEBI" id="CHEBI:132080"/>
    </reaction>
    <physiologicalReaction direction="left-to-right" evidence="10">
        <dbReference type="Rhea" id="RHEA:50125"/>
    </physiologicalReaction>
</comment>
<evidence type="ECO:0000256" key="7">
    <source>
        <dbReference type="ARBA" id="ARBA00042026"/>
    </source>
</evidence>
<comment type="catalytic activity">
    <reaction evidence="9">
        <text>prostaglandin E1 + NAD(+) = 15-oxoprostaglandin E1 + NADH + H(+)</text>
        <dbReference type="Rhea" id="RHEA:16477"/>
        <dbReference type="ChEBI" id="CHEBI:15378"/>
        <dbReference type="ChEBI" id="CHEBI:57397"/>
        <dbReference type="ChEBI" id="CHEBI:57401"/>
        <dbReference type="ChEBI" id="CHEBI:57540"/>
        <dbReference type="ChEBI" id="CHEBI:57945"/>
    </reaction>
    <physiologicalReaction direction="left-to-right" evidence="9">
        <dbReference type="Rhea" id="RHEA:16478"/>
    </physiologicalReaction>
</comment>
<evidence type="ECO:0000256" key="16">
    <source>
        <dbReference type="ARBA" id="ARBA00048535"/>
    </source>
</evidence>
<dbReference type="EMBL" id="JBAMIC010000001">
    <property type="protein sequence ID" value="KAK7116852.1"/>
    <property type="molecule type" value="Genomic_DNA"/>
</dbReference>
<name>A0AAN9GQ11_9CAEN</name>
<comment type="catalytic activity">
    <reaction evidence="12">
        <text>15-oxo-(5S,6R)-dihydroxy-(7E,9E,11Z)-eicosatrienoate + NADH + H(+) = (5S,6R,15S)-trihydroxy-(7E,9E,11Z)-eicosatrienoate + NAD(+)</text>
        <dbReference type="Rhea" id="RHEA:41596"/>
        <dbReference type="ChEBI" id="CHEBI:15378"/>
        <dbReference type="ChEBI" id="CHEBI:57540"/>
        <dbReference type="ChEBI" id="CHEBI:57945"/>
        <dbReference type="ChEBI" id="CHEBI:78325"/>
        <dbReference type="ChEBI" id="CHEBI:78329"/>
    </reaction>
    <physiologicalReaction direction="left-to-right" evidence="12">
        <dbReference type="Rhea" id="RHEA:41597"/>
    </physiologicalReaction>
</comment>
<dbReference type="Gene3D" id="3.40.50.720">
    <property type="entry name" value="NAD(P)-binding Rossmann-like Domain"/>
    <property type="match status" value="1"/>
</dbReference>
<keyword evidence="24" id="KW-1185">Reference proteome</keyword>
<dbReference type="PANTHER" id="PTHR44229">
    <property type="entry name" value="15-HYDROXYPROSTAGLANDIN DEHYDROGENASE [NAD(+)]"/>
    <property type="match status" value="1"/>
</dbReference>
<dbReference type="GO" id="GO:0005737">
    <property type="term" value="C:cytoplasm"/>
    <property type="evidence" value="ECO:0007669"/>
    <property type="project" value="TreeGrafter"/>
</dbReference>
<evidence type="ECO:0000256" key="14">
    <source>
        <dbReference type="ARBA" id="ARBA00048170"/>
    </source>
</evidence>
<sequence length="273" mass="29438">MLEIGDKRVFVTGGASGIGRAIIEALLAKGAKVLFCDVNADAGKGLETELRKQYGADRVIFAQCDVTNAQQLEDVFQKAVSSFGGLDVCVNNAGILDERIWETMLAINTTAQIRGCKLALDHMRRDKGGRGGVIINVASMAGIVAAHYHPVYTASKHAVVGFSLSWATHPKMGEMGVRWGCLCPGPVDTKLITVLEEGQAENLPVYRHVLDTNKVPPESAAQAFIRLLEDDESNGGLMTVVAGREQGHYRKRQLVDADGVSNPRLADIPWTPT</sequence>
<evidence type="ECO:0000256" key="5">
    <source>
        <dbReference type="ARBA" id="ARBA00040276"/>
    </source>
</evidence>
<evidence type="ECO:0000256" key="3">
    <source>
        <dbReference type="ARBA" id="ARBA00038968"/>
    </source>
</evidence>
<comment type="catalytic activity">
    <reaction evidence="15">
        <text>resolvin D2 + NAD(+) = 7-oxoresolvin D2 + NADH + H(+)</text>
        <dbReference type="Rhea" id="RHEA:53584"/>
        <dbReference type="ChEBI" id="CHEBI:15378"/>
        <dbReference type="ChEBI" id="CHEBI:57540"/>
        <dbReference type="ChEBI" id="CHEBI:57945"/>
        <dbReference type="ChEBI" id="CHEBI:133367"/>
        <dbReference type="ChEBI" id="CHEBI:137497"/>
    </reaction>
    <physiologicalReaction direction="left-to-right" evidence="15">
        <dbReference type="Rhea" id="RHEA:53585"/>
    </physiologicalReaction>
</comment>
<organism evidence="23 24">
    <name type="scientific">Littorina saxatilis</name>
    <dbReference type="NCBI Taxonomy" id="31220"/>
    <lineage>
        <taxon>Eukaryota</taxon>
        <taxon>Metazoa</taxon>
        <taxon>Spiralia</taxon>
        <taxon>Lophotrochozoa</taxon>
        <taxon>Mollusca</taxon>
        <taxon>Gastropoda</taxon>
        <taxon>Caenogastropoda</taxon>
        <taxon>Littorinimorpha</taxon>
        <taxon>Littorinoidea</taxon>
        <taxon>Littorinidae</taxon>
        <taxon>Littorina</taxon>
    </lineage>
</organism>
<dbReference type="EC" id="1.1.1.141" evidence="3"/>
<comment type="similarity">
    <text evidence="1 22">Belongs to the short-chain dehydrogenases/reductases (SDR) family.</text>
</comment>